<reference evidence="2" key="1">
    <citation type="journal article" date="2014" name="Environ. Microbiol.">
        <title>Comparative genomics of the marine bacterial genus Glaciecola reveals the high degree of genomic diversity and genomic characteristic for cold adaptation.</title>
        <authorList>
            <person name="Qin Q.L."/>
            <person name="Xie B.B."/>
            <person name="Yu Y."/>
            <person name="Shu Y.L."/>
            <person name="Rong J.C."/>
            <person name="Zhang Y.J."/>
            <person name="Zhao D.L."/>
            <person name="Chen X.L."/>
            <person name="Zhang X.Y."/>
            <person name="Chen B."/>
            <person name="Zhou B.C."/>
            <person name="Zhang Y.Z."/>
        </authorList>
    </citation>
    <scope>NUCLEOTIDE SEQUENCE [LARGE SCALE GENOMIC DNA]</scope>
    <source>
        <strain evidence="2">LMG 21857</strain>
    </source>
</reference>
<dbReference type="RefSeq" id="WP_007106947.1">
    <property type="nucleotide sequence ID" value="NZ_BAER01000127.1"/>
</dbReference>
<dbReference type="Proteomes" id="UP000006322">
    <property type="component" value="Unassembled WGS sequence"/>
</dbReference>
<sequence>MQSITTTASNQYVSQQVITQLLARVAERGFKALVHVELEGVYETASVAHSLDFAGVNKTLRNLGINGELKTEFWHQQWEYVSLFNGQSPLKEAQDLANAMRLLPIIMRRFGAQNVLLKPVAWAADKGRYVPGSGAIFSTDKRSVHIPNAIQMNVSVADDEDNNLIPDSTLGEWIQYHLLINSLACCVLFLPEEDAFKRLTLRTEYGLDAELSSPFLLSGGHQGSIALYKELGKHNQLMGQEPLLYGANNQVLSYSHNWKKTARVEHRIGATSHAYDPYLNMIFILLNVLQGIESWQNENSLPPSFSSCAFPTSLMDLHAVDGSMRLGALSLFSQQSWFAQQIDHHCQTAFSGQFDSVGSWLQAEFLGRFSVALTT</sequence>
<evidence type="ECO:0000313" key="2">
    <source>
        <dbReference type="Proteomes" id="UP000006322"/>
    </source>
</evidence>
<dbReference type="OrthoDB" id="6378487at2"/>
<evidence type="ECO:0000313" key="1">
    <source>
        <dbReference type="EMBL" id="GAC35184.1"/>
    </source>
</evidence>
<dbReference type="STRING" id="1129793.GPLA_4305"/>
<comment type="caution">
    <text evidence="1">The sequence shown here is derived from an EMBL/GenBank/DDBJ whole genome shotgun (WGS) entry which is preliminary data.</text>
</comment>
<accession>K6YR33</accession>
<gene>
    <name evidence="1" type="ORF">GPLA_4305</name>
</gene>
<evidence type="ECO:0008006" key="3">
    <source>
        <dbReference type="Google" id="ProtNLM"/>
    </source>
</evidence>
<dbReference type="AlphaFoldDB" id="K6YR33"/>
<organism evidence="1 2">
    <name type="scientific">Paraglaciecola polaris LMG 21857</name>
    <dbReference type="NCBI Taxonomy" id="1129793"/>
    <lineage>
        <taxon>Bacteria</taxon>
        <taxon>Pseudomonadati</taxon>
        <taxon>Pseudomonadota</taxon>
        <taxon>Gammaproteobacteria</taxon>
        <taxon>Alteromonadales</taxon>
        <taxon>Alteromonadaceae</taxon>
        <taxon>Paraglaciecola</taxon>
    </lineage>
</organism>
<dbReference type="EMBL" id="BAER01000127">
    <property type="protein sequence ID" value="GAC35184.1"/>
    <property type="molecule type" value="Genomic_DNA"/>
</dbReference>
<proteinExistence type="predicted"/>
<name>K6YR33_9ALTE</name>
<protein>
    <recommendedName>
        <fullName evidence="3">GS catalytic domain-containing protein</fullName>
    </recommendedName>
</protein>
<keyword evidence="2" id="KW-1185">Reference proteome</keyword>